<dbReference type="SUPFAM" id="SSF50800">
    <property type="entry name" value="PK beta-barrel domain-like"/>
    <property type="match status" value="1"/>
</dbReference>
<evidence type="ECO:0000256" key="11">
    <source>
        <dbReference type="ARBA" id="ARBA00023317"/>
    </source>
</evidence>
<protein>
    <recommendedName>
        <fullName evidence="3">pyruvate kinase</fullName>
        <ecNumber evidence="3">2.7.1.40</ecNumber>
    </recommendedName>
</protein>
<dbReference type="Gene3D" id="3.20.20.60">
    <property type="entry name" value="Phosphoenolpyruvate-binding domains"/>
    <property type="match status" value="1"/>
</dbReference>
<sequence length="418" mass="44093">MYERIRAAADRAGQLVAIMQDLAGPKIRTGQLNEGKAVRLQEGAMLRIATGEFVGTADRLSTSFAGLAKAVTAGARLLLDDGRIELRVCDSDGSEVVAEVVHGGVLGEHKGINAPGVVLAASALTEKDVDDLKFGVSLGVDFAAVSFVQTAEDLQRAREVAGSAVALVAKIERPQAVERFSEILQVADAVMVARGDLGLEIPLEHVPRVQKELTQQARSVGIPVIVATQVFDTMRFEPRPTRAEVNDAANAVYDGVDAIMLAGETAVGEFPALTVETLASVIVDAESVPPTTQPSPSTPGQHHGRALCEAALKLATSFQAAVIVAVTRHGATAQQLAALRPPVPIFAVTDDPAIARRLTLSWGVASSTLDASELDTASIQQTLLRRETLRSGDTVVFVRVHSDLMLAAGNFLQLQTLP</sequence>
<evidence type="ECO:0000259" key="12">
    <source>
        <dbReference type="Pfam" id="PF00224"/>
    </source>
</evidence>
<dbReference type="GO" id="GO:0030955">
    <property type="term" value="F:potassium ion binding"/>
    <property type="evidence" value="ECO:0007669"/>
    <property type="project" value="InterPro"/>
</dbReference>
<feature type="domain" description="Pyruvate kinase barrel" evidence="12">
    <location>
        <begin position="3"/>
        <end position="275"/>
    </location>
</feature>
<dbReference type="PANTHER" id="PTHR11817">
    <property type="entry name" value="PYRUVATE KINASE"/>
    <property type="match status" value="1"/>
</dbReference>
<keyword evidence="4" id="KW-0808">Transferase</keyword>
<dbReference type="NCBIfam" id="TIGR01064">
    <property type="entry name" value="pyruv_kin"/>
    <property type="match status" value="1"/>
</dbReference>
<evidence type="ECO:0000256" key="9">
    <source>
        <dbReference type="ARBA" id="ARBA00022842"/>
    </source>
</evidence>
<evidence type="ECO:0000256" key="1">
    <source>
        <dbReference type="ARBA" id="ARBA00004997"/>
    </source>
</evidence>
<evidence type="ECO:0000259" key="13">
    <source>
        <dbReference type="Pfam" id="PF02887"/>
    </source>
</evidence>
<dbReference type="InterPro" id="IPR015793">
    <property type="entry name" value="Pyrv_Knase_brl"/>
</dbReference>
<gene>
    <name evidence="14" type="ORF">METZ01_LOCUS63398</name>
</gene>
<dbReference type="InterPro" id="IPR001697">
    <property type="entry name" value="Pyr_Knase"/>
</dbReference>
<dbReference type="Gene3D" id="2.40.33.10">
    <property type="entry name" value="PK beta-barrel domain-like"/>
    <property type="match status" value="1"/>
</dbReference>
<dbReference type="InterPro" id="IPR015806">
    <property type="entry name" value="Pyrv_Knase_insert_dom_sf"/>
</dbReference>
<keyword evidence="9" id="KW-0460">Magnesium</keyword>
<dbReference type="PRINTS" id="PR01050">
    <property type="entry name" value="PYRUVTKNASE"/>
</dbReference>
<dbReference type="InterPro" id="IPR018209">
    <property type="entry name" value="Pyrv_Knase_AS"/>
</dbReference>
<dbReference type="Pfam" id="PF02887">
    <property type="entry name" value="PK_C"/>
    <property type="match status" value="1"/>
</dbReference>
<evidence type="ECO:0000256" key="8">
    <source>
        <dbReference type="ARBA" id="ARBA00022840"/>
    </source>
</evidence>
<keyword evidence="5" id="KW-0479">Metal-binding</keyword>
<dbReference type="PROSITE" id="PS00110">
    <property type="entry name" value="PYRUVATE_KINASE"/>
    <property type="match status" value="1"/>
</dbReference>
<evidence type="ECO:0000256" key="10">
    <source>
        <dbReference type="ARBA" id="ARBA00023152"/>
    </source>
</evidence>
<evidence type="ECO:0000256" key="4">
    <source>
        <dbReference type="ARBA" id="ARBA00022679"/>
    </source>
</evidence>
<dbReference type="GO" id="GO:0004743">
    <property type="term" value="F:pyruvate kinase activity"/>
    <property type="evidence" value="ECO:0007669"/>
    <property type="project" value="UniProtKB-EC"/>
</dbReference>
<comment type="similarity">
    <text evidence="2">Belongs to the pyruvate kinase family.</text>
</comment>
<dbReference type="Pfam" id="PF00224">
    <property type="entry name" value="PK"/>
    <property type="match status" value="1"/>
</dbReference>
<proteinExistence type="inferred from homology"/>
<evidence type="ECO:0000256" key="7">
    <source>
        <dbReference type="ARBA" id="ARBA00022777"/>
    </source>
</evidence>
<keyword evidence="11" id="KW-0670">Pyruvate</keyword>
<evidence type="ECO:0000256" key="3">
    <source>
        <dbReference type="ARBA" id="ARBA00012142"/>
    </source>
</evidence>
<keyword evidence="10" id="KW-0324">Glycolysis</keyword>
<dbReference type="EC" id="2.7.1.40" evidence="3"/>
<dbReference type="Gene3D" id="3.40.1380.20">
    <property type="entry name" value="Pyruvate kinase, C-terminal domain"/>
    <property type="match status" value="1"/>
</dbReference>
<dbReference type="GO" id="GO:0005524">
    <property type="term" value="F:ATP binding"/>
    <property type="evidence" value="ECO:0007669"/>
    <property type="project" value="UniProtKB-KW"/>
</dbReference>
<dbReference type="InterPro" id="IPR036918">
    <property type="entry name" value="Pyrv_Knase_C_sf"/>
</dbReference>
<keyword evidence="7" id="KW-0418">Kinase</keyword>
<dbReference type="AlphaFoldDB" id="A0A381T491"/>
<dbReference type="SUPFAM" id="SSF52935">
    <property type="entry name" value="PK C-terminal domain-like"/>
    <property type="match status" value="1"/>
</dbReference>
<dbReference type="SUPFAM" id="SSF51621">
    <property type="entry name" value="Phosphoenolpyruvate/pyruvate domain"/>
    <property type="match status" value="1"/>
</dbReference>
<keyword evidence="6" id="KW-0547">Nucleotide-binding</keyword>
<evidence type="ECO:0000313" key="14">
    <source>
        <dbReference type="EMBL" id="SVA10544.1"/>
    </source>
</evidence>
<dbReference type="GO" id="GO:0000287">
    <property type="term" value="F:magnesium ion binding"/>
    <property type="evidence" value="ECO:0007669"/>
    <property type="project" value="InterPro"/>
</dbReference>
<name>A0A381T491_9ZZZZ</name>
<dbReference type="UniPathway" id="UPA00109">
    <property type="reaction ID" value="UER00188"/>
</dbReference>
<keyword evidence="8" id="KW-0067">ATP-binding</keyword>
<feature type="domain" description="Pyruvate kinase C-terminal" evidence="13">
    <location>
        <begin position="306"/>
        <end position="398"/>
    </location>
</feature>
<comment type="pathway">
    <text evidence="1">Carbohydrate degradation; glycolysis; pyruvate from D-glyceraldehyde 3-phosphate: step 5/5.</text>
</comment>
<dbReference type="InterPro" id="IPR040442">
    <property type="entry name" value="Pyrv_kinase-like_dom_sf"/>
</dbReference>
<dbReference type="EMBL" id="UINC01003944">
    <property type="protein sequence ID" value="SVA10544.1"/>
    <property type="molecule type" value="Genomic_DNA"/>
</dbReference>
<evidence type="ECO:0000256" key="2">
    <source>
        <dbReference type="ARBA" id="ARBA00008663"/>
    </source>
</evidence>
<organism evidence="14">
    <name type="scientific">marine metagenome</name>
    <dbReference type="NCBI Taxonomy" id="408172"/>
    <lineage>
        <taxon>unclassified sequences</taxon>
        <taxon>metagenomes</taxon>
        <taxon>ecological metagenomes</taxon>
    </lineage>
</organism>
<dbReference type="GO" id="GO:0016301">
    <property type="term" value="F:kinase activity"/>
    <property type="evidence" value="ECO:0007669"/>
    <property type="project" value="UniProtKB-KW"/>
</dbReference>
<evidence type="ECO:0000256" key="5">
    <source>
        <dbReference type="ARBA" id="ARBA00022723"/>
    </source>
</evidence>
<dbReference type="FunFam" id="2.40.33.10:FF:000001">
    <property type="entry name" value="Pyruvate kinase"/>
    <property type="match status" value="1"/>
</dbReference>
<reference evidence="14" key="1">
    <citation type="submission" date="2018-05" db="EMBL/GenBank/DDBJ databases">
        <authorList>
            <person name="Lanie J.A."/>
            <person name="Ng W.-L."/>
            <person name="Kazmierczak K.M."/>
            <person name="Andrzejewski T.M."/>
            <person name="Davidsen T.M."/>
            <person name="Wayne K.J."/>
            <person name="Tettelin H."/>
            <person name="Glass J.I."/>
            <person name="Rusch D."/>
            <person name="Podicherti R."/>
            <person name="Tsui H.-C.T."/>
            <person name="Winkler M.E."/>
        </authorList>
    </citation>
    <scope>NUCLEOTIDE SEQUENCE</scope>
</reference>
<accession>A0A381T491</accession>
<dbReference type="InterPro" id="IPR015813">
    <property type="entry name" value="Pyrv/PenolPyrv_kinase-like_dom"/>
</dbReference>
<dbReference type="InterPro" id="IPR015795">
    <property type="entry name" value="Pyrv_Knase_C"/>
</dbReference>
<dbReference type="InterPro" id="IPR011037">
    <property type="entry name" value="Pyrv_Knase-like_insert_dom_sf"/>
</dbReference>
<evidence type="ECO:0000256" key="6">
    <source>
        <dbReference type="ARBA" id="ARBA00022741"/>
    </source>
</evidence>